<dbReference type="EMBL" id="CP001899">
    <property type="protein sequence ID" value="ADC65258.1"/>
    <property type="molecule type" value="Genomic_DNA"/>
</dbReference>
<name>D3RXP5_FERPA</name>
<dbReference type="Proteomes" id="UP000002613">
    <property type="component" value="Chromosome"/>
</dbReference>
<reference evidence="3" key="1">
    <citation type="submission" date="2010-02" db="EMBL/GenBank/DDBJ databases">
        <title>Complete sequence of Ferroglobus placidus DSM 10642.</title>
        <authorList>
            <consortium name="US DOE Joint Genome Institute"/>
            <person name="Lucas S."/>
            <person name="Copeland A."/>
            <person name="Lapidus A."/>
            <person name="Cheng J.-F."/>
            <person name="Bruce D."/>
            <person name="Goodwin L."/>
            <person name="Pitluck S."/>
            <person name="Saunders E."/>
            <person name="Brettin T."/>
            <person name="Detter J.C."/>
            <person name="Han C."/>
            <person name="Tapia R."/>
            <person name="Larimer F."/>
            <person name="Land M."/>
            <person name="Hauser L."/>
            <person name="Kyrpides N."/>
            <person name="Ivanova N."/>
            <person name="Holmes D."/>
            <person name="Lovley D."/>
            <person name="Kyrpides N."/>
            <person name="Anderson I.J."/>
            <person name="Woyke T."/>
        </authorList>
    </citation>
    <scope>NUCLEOTIDE SEQUENCE [LARGE SCALE GENOMIC DNA]</scope>
    <source>
        <strain evidence="3">DSM 10642 / AEDII12DO</strain>
    </source>
</reference>
<dbReference type="eggNOG" id="arCOG12214">
    <property type="taxonomic scope" value="Archaea"/>
</dbReference>
<feature type="transmembrane region" description="Helical" evidence="1">
    <location>
        <begin position="257"/>
        <end position="277"/>
    </location>
</feature>
<accession>D3RXP5</accession>
<protein>
    <submittedName>
        <fullName evidence="2">Uncharacterized protein</fullName>
    </submittedName>
</protein>
<organism evidence="2 3">
    <name type="scientific">Ferroglobus placidus (strain DSM 10642 / AEDII12DO)</name>
    <dbReference type="NCBI Taxonomy" id="589924"/>
    <lineage>
        <taxon>Archaea</taxon>
        <taxon>Methanobacteriati</taxon>
        <taxon>Methanobacteriota</taxon>
        <taxon>Archaeoglobi</taxon>
        <taxon>Archaeoglobales</taxon>
        <taxon>Archaeoglobaceae</taxon>
        <taxon>Ferroglobus</taxon>
    </lineage>
</organism>
<evidence type="ECO:0000313" key="2">
    <source>
        <dbReference type="EMBL" id="ADC65258.1"/>
    </source>
</evidence>
<proteinExistence type="predicted"/>
<keyword evidence="1" id="KW-0812">Transmembrane</keyword>
<sequence length="293" mass="32935">MRVALALALILLLSVANAQNLTINIVNYEGGVVSVQIFGENFSINKTFQNSSVTFPVEPGNYHVITIYKNLSIVKNVNVTNDTTLYLTFEETNDVSSLFYLNRHVIVGNGEVVEIDVIYNPTEKFFRGDLEKIIPKDAKNLSILEFTGRLEDFSVEDNKIFYKSVVIQPNSSIRAVYHYFFDSNEMILSSELETKQLVLFLPPDVNAISEDLSFAGTHALGSATYNIYTATNLSKGKTIEVKFERAEVKSEERKSGFNFFFVVGAVLILAGVALYVYSKKKEGKAEEKEEWKV</sequence>
<dbReference type="PaxDb" id="589924-Ferp_1099"/>
<evidence type="ECO:0000313" key="3">
    <source>
        <dbReference type="Proteomes" id="UP000002613"/>
    </source>
</evidence>
<keyword evidence="3" id="KW-1185">Reference proteome</keyword>
<dbReference type="KEGG" id="fpl:Ferp_1099"/>
<dbReference type="HOGENOM" id="CLU_948656_0_0_2"/>
<evidence type="ECO:0000256" key="1">
    <source>
        <dbReference type="SAM" id="Phobius"/>
    </source>
</evidence>
<gene>
    <name evidence="2" type="ordered locus">Ferp_1099</name>
</gene>
<dbReference type="STRING" id="589924.Ferp_1099"/>
<dbReference type="AlphaFoldDB" id="D3RXP5"/>
<keyword evidence="1" id="KW-0472">Membrane</keyword>
<reference evidence="2 3" key="2">
    <citation type="journal article" date="2011" name="Stand. Genomic Sci.">
        <title>Complete genome sequence of Ferroglobus placidus AEDII12DO.</title>
        <authorList>
            <person name="Anderson I."/>
            <person name="Risso C."/>
            <person name="Holmes D."/>
            <person name="Lucas S."/>
            <person name="Copeland A."/>
            <person name="Lapidus A."/>
            <person name="Cheng J.F."/>
            <person name="Bruce D."/>
            <person name="Goodwin L."/>
            <person name="Pitluck S."/>
            <person name="Saunders E."/>
            <person name="Brettin T."/>
            <person name="Detter J.C."/>
            <person name="Han C."/>
            <person name="Tapia R."/>
            <person name="Larimer F."/>
            <person name="Land M."/>
            <person name="Hauser L."/>
            <person name="Woyke T."/>
            <person name="Lovley D."/>
            <person name="Kyrpides N."/>
            <person name="Ivanova N."/>
        </authorList>
    </citation>
    <scope>NUCLEOTIDE SEQUENCE [LARGE SCALE GENOMIC DNA]</scope>
    <source>
        <strain evidence="3">DSM 10642 / AEDII12DO</strain>
    </source>
</reference>
<dbReference type="RefSeq" id="WP_012965601.1">
    <property type="nucleotide sequence ID" value="NC_013849.1"/>
</dbReference>
<keyword evidence="1" id="KW-1133">Transmembrane helix</keyword>
<dbReference type="GeneID" id="8778609"/>